<accession>A0A841CIU4</accession>
<evidence type="ECO:0000256" key="1">
    <source>
        <dbReference type="SAM" id="Phobius"/>
    </source>
</evidence>
<keyword evidence="1" id="KW-0472">Membrane</keyword>
<proteinExistence type="predicted"/>
<dbReference type="AlphaFoldDB" id="A0A841CIU4"/>
<dbReference type="Proteomes" id="UP000547510">
    <property type="component" value="Unassembled WGS sequence"/>
</dbReference>
<organism evidence="2 3">
    <name type="scientific">Saccharothrix tamanrassetensis</name>
    <dbReference type="NCBI Taxonomy" id="1051531"/>
    <lineage>
        <taxon>Bacteria</taxon>
        <taxon>Bacillati</taxon>
        <taxon>Actinomycetota</taxon>
        <taxon>Actinomycetes</taxon>
        <taxon>Pseudonocardiales</taxon>
        <taxon>Pseudonocardiaceae</taxon>
        <taxon>Saccharothrix</taxon>
    </lineage>
</organism>
<keyword evidence="1" id="KW-1133">Transmembrane helix</keyword>
<keyword evidence="3" id="KW-1185">Reference proteome</keyword>
<gene>
    <name evidence="2" type="ORF">FHS29_003956</name>
</gene>
<feature type="transmembrane region" description="Helical" evidence="1">
    <location>
        <begin position="167"/>
        <end position="185"/>
    </location>
</feature>
<dbReference type="EMBL" id="JACHJN010000006">
    <property type="protein sequence ID" value="MBB5957361.1"/>
    <property type="molecule type" value="Genomic_DNA"/>
</dbReference>
<evidence type="ECO:0000313" key="3">
    <source>
        <dbReference type="Proteomes" id="UP000547510"/>
    </source>
</evidence>
<evidence type="ECO:0000313" key="2">
    <source>
        <dbReference type="EMBL" id="MBB5957361.1"/>
    </source>
</evidence>
<comment type="caution">
    <text evidence="2">The sequence shown here is derived from an EMBL/GenBank/DDBJ whole genome shotgun (WGS) entry which is preliminary data.</text>
</comment>
<feature type="transmembrane region" description="Helical" evidence="1">
    <location>
        <begin position="88"/>
        <end position="105"/>
    </location>
</feature>
<reference evidence="2 3" key="1">
    <citation type="submission" date="2020-08" db="EMBL/GenBank/DDBJ databases">
        <title>Genomic Encyclopedia of Type Strains, Phase III (KMG-III): the genomes of soil and plant-associated and newly described type strains.</title>
        <authorList>
            <person name="Whitman W."/>
        </authorList>
    </citation>
    <scope>NUCLEOTIDE SEQUENCE [LARGE SCALE GENOMIC DNA]</scope>
    <source>
        <strain evidence="2 3">CECT 8640</strain>
    </source>
</reference>
<sequence>MKNPLQPLTSLVRFLWSITAVLVAGGAVLRAVYTVQGSVCFKADSAPSPSVDGSPLYRDTVTAYPEVVQVCIPEPTIGDRLLGILESAPSAFAYAGTFLLLMLLLEKAAKEGIHTVDTAQRLTRFGVYLLIALPVTTLVEAVARTVLLLDSVTLDLDPMVFVSEWHLPAWAVVTGLGMLSLGAIMRTSASMREELEGTV</sequence>
<feature type="transmembrane region" description="Helical" evidence="1">
    <location>
        <begin position="125"/>
        <end position="147"/>
    </location>
</feature>
<protein>
    <recommendedName>
        <fullName evidence="4">DUF2975 domain-containing protein</fullName>
    </recommendedName>
</protein>
<keyword evidence="1" id="KW-0812">Transmembrane</keyword>
<name>A0A841CIU4_9PSEU</name>
<feature type="transmembrane region" description="Helical" evidence="1">
    <location>
        <begin position="12"/>
        <end position="33"/>
    </location>
</feature>
<evidence type="ECO:0008006" key="4">
    <source>
        <dbReference type="Google" id="ProtNLM"/>
    </source>
</evidence>
<dbReference type="RefSeq" id="WP_184692411.1">
    <property type="nucleotide sequence ID" value="NZ_JACHJN010000006.1"/>
</dbReference>